<organism evidence="5 6">
    <name type="scientific">Eragrostis curvula</name>
    <name type="common">weeping love grass</name>
    <dbReference type="NCBI Taxonomy" id="38414"/>
    <lineage>
        <taxon>Eukaryota</taxon>
        <taxon>Viridiplantae</taxon>
        <taxon>Streptophyta</taxon>
        <taxon>Embryophyta</taxon>
        <taxon>Tracheophyta</taxon>
        <taxon>Spermatophyta</taxon>
        <taxon>Magnoliopsida</taxon>
        <taxon>Liliopsida</taxon>
        <taxon>Poales</taxon>
        <taxon>Poaceae</taxon>
        <taxon>PACMAD clade</taxon>
        <taxon>Chloridoideae</taxon>
        <taxon>Eragrostideae</taxon>
        <taxon>Eragrostidinae</taxon>
        <taxon>Eragrostis</taxon>
    </lineage>
</organism>
<dbReference type="Pfam" id="PF04755">
    <property type="entry name" value="PAP_fibrillin"/>
    <property type="match status" value="1"/>
</dbReference>
<proteinExistence type="predicted"/>
<name>A0A5J9V9B2_9POAL</name>
<protein>
    <recommendedName>
        <fullName evidence="4">Plastid lipid-associated protein/fibrillin conserved domain-containing protein</fullName>
    </recommendedName>
</protein>
<comment type="caution">
    <text evidence="5">The sequence shown here is derived from an EMBL/GenBank/DDBJ whole genome shotgun (WGS) entry which is preliminary data.</text>
</comment>
<dbReference type="InterPro" id="IPR006843">
    <property type="entry name" value="PAP/fibrillin_dom"/>
</dbReference>
<evidence type="ECO:0000256" key="3">
    <source>
        <dbReference type="ARBA" id="ARBA00022946"/>
    </source>
</evidence>
<dbReference type="GO" id="GO:0009536">
    <property type="term" value="C:plastid"/>
    <property type="evidence" value="ECO:0007669"/>
    <property type="project" value="UniProtKB-SubCell"/>
</dbReference>
<evidence type="ECO:0000259" key="4">
    <source>
        <dbReference type="Pfam" id="PF04755"/>
    </source>
</evidence>
<keyword evidence="2" id="KW-0934">Plastid</keyword>
<reference evidence="5 6" key="1">
    <citation type="journal article" date="2019" name="Sci. Rep.">
        <title>A high-quality genome of Eragrostis curvula grass provides insights into Poaceae evolution and supports new strategies to enhance forage quality.</title>
        <authorList>
            <person name="Carballo J."/>
            <person name="Santos B.A.C.M."/>
            <person name="Zappacosta D."/>
            <person name="Garbus I."/>
            <person name="Selva J.P."/>
            <person name="Gallo C.A."/>
            <person name="Diaz A."/>
            <person name="Albertini E."/>
            <person name="Caccamo M."/>
            <person name="Echenique V."/>
        </authorList>
    </citation>
    <scope>NUCLEOTIDE SEQUENCE [LARGE SCALE GENOMIC DNA]</scope>
    <source>
        <strain evidence="6">cv. Victoria</strain>
        <tissue evidence="5">Leaf</tissue>
    </source>
</reference>
<accession>A0A5J9V9B2</accession>
<dbReference type="EMBL" id="RWGY01000011">
    <property type="protein sequence ID" value="TVU31490.1"/>
    <property type="molecule type" value="Genomic_DNA"/>
</dbReference>
<evidence type="ECO:0000313" key="6">
    <source>
        <dbReference type="Proteomes" id="UP000324897"/>
    </source>
</evidence>
<evidence type="ECO:0000313" key="5">
    <source>
        <dbReference type="EMBL" id="TVU31490.1"/>
    </source>
</evidence>
<keyword evidence="3" id="KW-0809">Transit peptide</keyword>
<dbReference type="AlphaFoldDB" id="A0A5J9V9B2"/>
<evidence type="ECO:0000256" key="1">
    <source>
        <dbReference type="ARBA" id="ARBA00004474"/>
    </source>
</evidence>
<sequence length="120" mass="12855">MEGRFAGVGRCEEQAVTRDDGLADSASRRAGEGRLHTKCLMECVGGGRGEYDMWGPFTQSAGLALKQISQEIDSKSMTVVNASTLSTPFASFSFSATASFEVQSPSRIEVRSTKSRSLPP</sequence>
<dbReference type="Proteomes" id="UP000324897">
    <property type="component" value="Chromosome 1"/>
</dbReference>
<feature type="domain" description="Plastid lipid-associated protein/fibrillin conserved" evidence="4">
    <location>
        <begin position="62"/>
        <end position="114"/>
    </location>
</feature>
<evidence type="ECO:0000256" key="2">
    <source>
        <dbReference type="ARBA" id="ARBA00022640"/>
    </source>
</evidence>
<keyword evidence="6" id="KW-1185">Reference proteome</keyword>
<comment type="subcellular location">
    <subcellularLocation>
        <location evidence="1">Plastid</location>
    </subcellularLocation>
</comment>
<gene>
    <name evidence="5" type="ORF">EJB05_23177</name>
</gene>
<dbReference type="Gramene" id="TVU31490">
    <property type="protein sequence ID" value="TVU31490"/>
    <property type="gene ID" value="EJB05_23177"/>
</dbReference>
<feature type="non-terminal residue" evidence="5">
    <location>
        <position position="1"/>
    </location>
</feature>